<evidence type="ECO:0000259" key="5">
    <source>
        <dbReference type="PROSITE" id="PS50949"/>
    </source>
</evidence>
<feature type="region of interest" description="Disordered" evidence="4">
    <location>
        <begin position="1"/>
        <end position="20"/>
    </location>
</feature>
<organism evidence="6 7">
    <name type="scientific">Humitalea rosea</name>
    <dbReference type="NCBI Taxonomy" id="990373"/>
    <lineage>
        <taxon>Bacteria</taxon>
        <taxon>Pseudomonadati</taxon>
        <taxon>Pseudomonadota</taxon>
        <taxon>Alphaproteobacteria</taxon>
        <taxon>Acetobacterales</taxon>
        <taxon>Roseomonadaceae</taxon>
        <taxon>Humitalea</taxon>
    </lineage>
</organism>
<dbReference type="InterPro" id="IPR000524">
    <property type="entry name" value="Tscrpt_reg_HTH_GntR"/>
</dbReference>
<dbReference type="Gene3D" id="1.20.120.530">
    <property type="entry name" value="GntR ligand-binding domain-like"/>
    <property type="match status" value="1"/>
</dbReference>
<evidence type="ECO:0000256" key="1">
    <source>
        <dbReference type="ARBA" id="ARBA00023015"/>
    </source>
</evidence>
<feature type="compositionally biased region" description="Low complexity" evidence="4">
    <location>
        <begin position="1"/>
        <end position="12"/>
    </location>
</feature>
<dbReference type="AlphaFoldDB" id="A0A2W7KGG0"/>
<evidence type="ECO:0000256" key="3">
    <source>
        <dbReference type="ARBA" id="ARBA00023163"/>
    </source>
</evidence>
<evidence type="ECO:0000313" key="6">
    <source>
        <dbReference type="EMBL" id="PZW46819.1"/>
    </source>
</evidence>
<dbReference type="SUPFAM" id="SSF48008">
    <property type="entry name" value="GntR ligand-binding domain-like"/>
    <property type="match status" value="1"/>
</dbReference>
<comment type="caution">
    <text evidence="6">The sequence shown here is derived from an EMBL/GenBank/DDBJ whole genome shotgun (WGS) entry which is preliminary data.</text>
</comment>
<accession>A0A2W7KGG0</accession>
<keyword evidence="2" id="KW-0238">DNA-binding</keyword>
<evidence type="ECO:0000256" key="4">
    <source>
        <dbReference type="SAM" id="MobiDB-lite"/>
    </source>
</evidence>
<dbReference type="EMBL" id="QKYU01000008">
    <property type="protein sequence ID" value="PZW46819.1"/>
    <property type="molecule type" value="Genomic_DNA"/>
</dbReference>
<keyword evidence="3" id="KW-0804">Transcription</keyword>
<name>A0A2W7KGG0_9PROT</name>
<feature type="domain" description="HTH gntR-type" evidence="5">
    <location>
        <begin position="16"/>
        <end position="82"/>
    </location>
</feature>
<dbReference type="SUPFAM" id="SSF46785">
    <property type="entry name" value="Winged helix' DNA-binding domain"/>
    <property type="match status" value="1"/>
</dbReference>
<dbReference type="SMART" id="SM00345">
    <property type="entry name" value="HTH_GNTR"/>
    <property type="match status" value="1"/>
</dbReference>
<dbReference type="InterPro" id="IPR036388">
    <property type="entry name" value="WH-like_DNA-bd_sf"/>
</dbReference>
<keyword evidence="7" id="KW-1185">Reference proteome</keyword>
<dbReference type="Pfam" id="PF07729">
    <property type="entry name" value="FCD"/>
    <property type="match status" value="1"/>
</dbReference>
<dbReference type="InterPro" id="IPR036390">
    <property type="entry name" value="WH_DNA-bd_sf"/>
</dbReference>
<sequence length="224" mass="24714">MGDSQPAALSGSGQPGGLGQDLHARMKAEITSLRLAPGTPLQEVALAQRFGVSRTPVRETLQRLLRDGLVDRHGRFYRVITLTDGEVRDLCELREALECMAVALAVQRDPSAHEALEALIARQEDARARNDLDAFNDLDGAFHLRIAEGAGNAALRRQLETLHDKVCLVRGMEQRRPHWLTRVIAEHRRILSGFQRGDPEIAAAEMRYHIRSVVALRPAPAGTA</sequence>
<dbReference type="GO" id="GO:0003677">
    <property type="term" value="F:DNA binding"/>
    <property type="evidence" value="ECO:0007669"/>
    <property type="project" value="UniProtKB-KW"/>
</dbReference>
<dbReference type="RefSeq" id="WP_211314082.1">
    <property type="nucleotide sequence ID" value="NZ_QKYU01000008.1"/>
</dbReference>
<dbReference type="GO" id="GO:0003700">
    <property type="term" value="F:DNA-binding transcription factor activity"/>
    <property type="evidence" value="ECO:0007669"/>
    <property type="project" value="InterPro"/>
</dbReference>
<dbReference type="Gene3D" id="1.10.10.10">
    <property type="entry name" value="Winged helix-like DNA-binding domain superfamily/Winged helix DNA-binding domain"/>
    <property type="match status" value="1"/>
</dbReference>
<dbReference type="Pfam" id="PF00392">
    <property type="entry name" value="GntR"/>
    <property type="match status" value="1"/>
</dbReference>
<gene>
    <name evidence="6" type="ORF">C8P66_10898</name>
</gene>
<dbReference type="PROSITE" id="PS50949">
    <property type="entry name" value="HTH_GNTR"/>
    <property type="match status" value="1"/>
</dbReference>
<evidence type="ECO:0000256" key="2">
    <source>
        <dbReference type="ARBA" id="ARBA00023125"/>
    </source>
</evidence>
<dbReference type="PANTHER" id="PTHR43537:SF52">
    <property type="entry name" value="FATTY ACID METABOLISM REGULATOR PROTEIN"/>
    <property type="match status" value="1"/>
</dbReference>
<dbReference type="InterPro" id="IPR011711">
    <property type="entry name" value="GntR_C"/>
</dbReference>
<evidence type="ECO:0000313" key="7">
    <source>
        <dbReference type="Proteomes" id="UP000249688"/>
    </source>
</evidence>
<dbReference type="SMART" id="SM00895">
    <property type="entry name" value="FCD"/>
    <property type="match status" value="1"/>
</dbReference>
<protein>
    <submittedName>
        <fullName evidence="6">GntR family transcriptional regulator</fullName>
    </submittedName>
</protein>
<dbReference type="PANTHER" id="PTHR43537">
    <property type="entry name" value="TRANSCRIPTIONAL REGULATOR, GNTR FAMILY"/>
    <property type="match status" value="1"/>
</dbReference>
<dbReference type="Proteomes" id="UP000249688">
    <property type="component" value="Unassembled WGS sequence"/>
</dbReference>
<proteinExistence type="predicted"/>
<dbReference type="PRINTS" id="PR00035">
    <property type="entry name" value="HTHGNTR"/>
</dbReference>
<dbReference type="InterPro" id="IPR008920">
    <property type="entry name" value="TF_FadR/GntR_C"/>
</dbReference>
<keyword evidence="1" id="KW-0805">Transcription regulation</keyword>
<reference evidence="6 7" key="1">
    <citation type="submission" date="2018-06" db="EMBL/GenBank/DDBJ databases">
        <title>Genomic Encyclopedia of Archaeal and Bacterial Type Strains, Phase II (KMG-II): from individual species to whole genera.</title>
        <authorList>
            <person name="Goeker M."/>
        </authorList>
    </citation>
    <scope>NUCLEOTIDE SEQUENCE [LARGE SCALE GENOMIC DNA]</scope>
    <source>
        <strain evidence="6 7">DSM 24525</strain>
    </source>
</reference>